<dbReference type="PANTHER" id="PTHR45666:SF3">
    <property type="entry name" value="TYPE I INOSITOL POLYPHOSPHATE 5-PHOSPHATASE 5"/>
    <property type="match status" value="1"/>
</dbReference>
<dbReference type="InterPro" id="IPR036691">
    <property type="entry name" value="Endo/exonu/phosph_ase_sf"/>
</dbReference>
<comment type="caution">
    <text evidence="4">The sequence shown here is derived from an EMBL/GenBank/DDBJ whole genome shotgun (WGS) entry which is preliminary data.</text>
</comment>
<dbReference type="GO" id="GO:0004445">
    <property type="term" value="F:inositol-polyphosphate 5-phosphatase activity"/>
    <property type="evidence" value="ECO:0007669"/>
    <property type="project" value="InterPro"/>
</dbReference>
<evidence type="ECO:0000313" key="5">
    <source>
        <dbReference type="Proteomes" id="UP001291623"/>
    </source>
</evidence>
<gene>
    <name evidence="4" type="ORF">RND71_014651</name>
</gene>
<dbReference type="AlphaFoldDB" id="A0AAE1SD64"/>
<keyword evidence="5" id="KW-1185">Reference proteome</keyword>
<comment type="similarity">
    <text evidence="1">Belongs to the inositol polyphosphate 5-phosphatase family.</text>
</comment>
<dbReference type="GO" id="GO:0004439">
    <property type="term" value="F:phosphatidylinositol-4,5-bisphosphate 5-phosphatase activity"/>
    <property type="evidence" value="ECO:0007669"/>
    <property type="project" value="TreeGrafter"/>
</dbReference>
<proteinExistence type="inferred from homology"/>
<dbReference type="InterPro" id="IPR045849">
    <property type="entry name" value="IP5P_plant"/>
</dbReference>
<protein>
    <recommendedName>
        <fullName evidence="3">Inositol polyphosphate-related phosphatase domain-containing protein</fullName>
    </recommendedName>
</protein>
<organism evidence="4 5">
    <name type="scientific">Anisodus tanguticus</name>
    <dbReference type="NCBI Taxonomy" id="243964"/>
    <lineage>
        <taxon>Eukaryota</taxon>
        <taxon>Viridiplantae</taxon>
        <taxon>Streptophyta</taxon>
        <taxon>Embryophyta</taxon>
        <taxon>Tracheophyta</taxon>
        <taxon>Spermatophyta</taxon>
        <taxon>Magnoliopsida</taxon>
        <taxon>eudicotyledons</taxon>
        <taxon>Gunneridae</taxon>
        <taxon>Pentapetalae</taxon>
        <taxon>asterids</taxon>
        <taxon>lamiids</taxon>
        <taxon>Solanales</taxon>
        <taxon>Solanaceae</taxon>
        <taxon>Solanoideae</taxon>
        <taxon>Hyoscyameae</taxon>
        <taxon>Anisodus</taxon>
    </lineage>
</organism>
<evidence type="ECO:0000256" key="1">
    <source>
        <dbReference type="ARBA" id="ARBA00010768"/>
    </source>
</evidence>
<dbReference type="EMBL" id="JAVYJV010000007">
    <property type="protein sequence ID" value="KAK4366771.1"/>
    <property type="molecule type" value="Genomic_DNA"/>
</dbReference>
<accession>A0AAE1SD64</accession>
<evidence type="ECO:0000259" key="3">
    <source>
        <dbReference type="Pfam" id="PF22669"/>
    </source>
</evidence>
<dbReference type="Proteomes" id="UP001291623">
    <property type="component" value="Unassembled WGS sequence"/>
</dbReference>
<dbReference type="GO" id="GO:0034485">
    <property type="term" value="F:phosphatidylinositol-3,4,5-trisphosphate 5-phosphatase activity"/>
    <property type="evidence" value="ECO:0007669"/>
    <property type="project" value="TreeGrafter"/>
</dbReference>
<evidence type="ECO:0000313" key="4">
    <source>
        <dbReference type="EMBL" id="KAK4366771.1"/>
    </source>
</evidence>
<dbReference type="Gene3D" id="3.60.10.10">
    <property type="entry name" value="Endonuclease/exonuclease/phosphatase"/>
    <property type="match status" value="1"/>
</dbReference>
<dbReference type="PANTHER" id="PTHR45666">
    <property type="entry name" value="TYPE IV INOSITOL POLYPHOSPHATE 5-PHOSPHATASE 9"/>
    <property type="match status" value="1"/>
</dbReference>
<dbReference type="Pfam" id="PF22669">
    <property type="entry name" value="Exo_endo_phos2"/>
    <property type="match status" value="1"/>
</dbReference>
<name>A0AAE1SD64_9SOLA</name>
<evidence type="ECO:0000256" key="2">
    <source>
        <dbReference type="ARBA" id="ARBA00022801"/>
    </source>
</evidence>
<feature type="domain" description="Inositol polyphosphate-related phosphatase" evidence="3">
    <location>
        <begin position="43"/>
        <end position="136"/>
    </location>
</feature>
<reference evidence="4" key="1">
    <citation type="submission" date="2023-12" db="EMBL/GenBank/DDBJ databases">
        <title>Genome assembly of Anisodus tanguticus.</title>
        <authorList>
            <person name="Wang Y.-J."/>
        </authorList>
    </citation>
    <scope>NUCLEOTIDE SEQUENCE</scope>
    <source>
        <strain evidence="4">KB-2021</strain>
        <tissue evidence="4">Leaf</tissue>
    </source>
</reference>
<dbReference type="SUPFAM" id="SSF56219">
    <property type="entry name" value="DNase I-like"/>
    <property type="match status" value="1"/>
</dbReference>
<dbReference type="InterPro" id="IPR000300">
    <property type="entry name" value="IPPc"/>
</dbReference>
<dbReference type="GO" id="GO:0046856">
    <property type="term" value="P:phosphatidylinositol dephosphorylation"/>
    <property type="evidence" value="ECO:0007669"/>
    <property type="project" value="InterPro"/>
</dbReference>
<sequence length="241" mass="26655">MLLISYLLSARPYSARIEGLNLSSFDHSTQPDTMIKSIRVFAGTWNVGGKTPNHGLNLEDFLQVEGSADIYVLGFQEIVPLNAGNVLVSEDSEPAARWLALISHALNKSLHDSSSHNSKHSKSNSLFHKHSLKVVSKSLRANSTLLKSCNCPSTRLLRKFSYHFYPPVTHCRDSSEEDLQSIAEFPCSNYGLSYHLISSKQMVGIFLSVWARKELAQHIGHLRVSSLGRGIMGCLGNKVCS</sequence>
<keyword evidence="2" id="KW-0378">Hydrolase</keyword>